<evidence type="ECO:0000256" key="10">
    <source>
        <dbReference type="ARBA" id="ARBA00022777"/>
    </source>
</evidence>
<feature type="transmembrane region" description="Helical" evidence="18">
    <location>
        <begin position="276"/>
        <end position="295"/>
    </location>
</feature>
<sequence>MGSLSIWLASYWLGASTALELRETSRERLSLYEATLLGELDKYRYLPFVLSGNEDVKELLTTFQNDPYFANKVSKSLAETNNKAEANVLYIMDKKGNTLASSNWQDKTSFVGHNYSFRPYFQDAIEGSEGRFFAIGTISGIPGFFMSHPVYEDGSIIGVAVVKVNLTPLQQQWNDGGENVYITDENGVIFLASQKDWLYKSLRSIPIEQLQKLQRNKQYGESKFDILRTDRIKVAGDFSTKIEGERYLETIQDIANTNWKIHYLVSISPITENQRTIVAIGIGVIVTLLVLALFIRERREKVISTRRALEAEKMEEMNRQLEIEIEERRRTEKELRAAQDGLVQAGKLAALGQMSAAIAYEINQPIAAIQSYVSNCVSYLRNQDDQELNNSLTEISSLTEKMGMITAQLKNFARKSSLKVRPIDVVKAINKAGHLMQPVLKAQSVFVELSTEPKTMLISGDEIRLEQVFVNLYRNAVDAMKTIKGEKIITINTSVTDTQVRVIVSDTGTGLEKHVLNELYDPFFTTKSNSESLGLGLSITYGIIKDLKGEIQASNNPDGGACFVLSFPRYIEK</sequence>
<keyword evidence="14 18" id="KW-0472">Membrane</keyword>
<evidence type="ECO:0000256" key="7">
    <source>
        <dbReference type="ARBA" id="ARBA00022679"/>
    </source>
</evidence>
<dbReference type="InterPro" id="IPR005467">
    <property type="entry name" value="His_kinase_dom"/>
</dbReference>
<dbReference type="SMART" id="SM00388">
    <property type="entry name" value="HisKA"/>
    <property type="match status" value="1"/>
</dbReference>
<dbReference type="SUPFAM" id="SSF103190">
    <property type="entry name" value="Sensory domain-like"/>
    <property type="match status" value="1"/>
</dbReference>
<dbReference type="Pfam" id="PF02743">
    <property type="entry name" value="dCache_1"/>
    <property type="match status" value="1"/>
</dbReference>
<evidence type="ECO:0000256" key="2">
    <source>
        <dbReference type="ARBA" id="ARBA00004429"/>
    </source>
</evidence>
<comment type="subcellular location">
    <subcellularLocation>
        <location evidence="2">Cell inner membrane</location>
        <topology evidence="2">Multi-pass membrane protein</topology>
    </subcellularLocation>
</comment>
<dbReference type="InterPro" id="IPR036097">
    <property type="entry name" value="HisK_dim/P_sf"/>
</dbReference>
<dbReference type="InterPro" id="IPR003594">
    <property type="entry name" value="HATPase_dom"/>
</dbReference>
<dbReference type="InterPro" id="IPR003661">
    <property type="entry name" value="HisK_dim/P_dom"/>
</dbReference>
<keyword evidence="9" id="KW-0547">Nucleotide-binding</keyword>
<evidence type="ECO:0000256" key="9">
    <source>
        <dbReference type="ARBA" id="ARBA00022741"/>
    </source>
</evidence>
<evidence type="ECO:0000256" key="12">
    <source>
        <dbReference type="ARBA" id="ARBA00022989"/>
    </source>
</evidence>
<evidence type="ECO:0000256" key="17">
    <source>
        <dbReference type="SAM" id="Coils"/>
    </source>
</evidence>
<evidence type="ECO:0000256" key="1">
    <source>
        <dbReference type="ARBA" id="ARBA00000085"/>
    </source>
</evidence>
<dbReference type="Proteomes" id="UP000035444">
    <property type="component" value="Unassembled WGS sequence"/>
</dbReference>
<dbReference type="PRINTS" id="PR00344">
    <property type="entry name" value="BCTRLSENSOR"/>
</dbReference>
<accession>A0A0H2ME73</accession>
<keyword evidence="8 18" id="KW-0812">Transmembrane</keyword>
<dbReference type="AlphaFoldDB" id="A0A0H2ME73"/>
<dbReference type="CDD" id="cd00082">
    <property type="entry name" value="HisKA"/>
    <property type="match status" value="1"/>
</dbReference>
<dbReference type="InterPro" id="IPR033479">
    <property type="entry name" value="dCache_1"/>
</dbReference>
<dbReference type="PIRSF" id="PIRSF036431">
    <property type="entry name" value="STHK_DctB"/>
    <property type="match status" value="1"/>
</dbReference>
<evidence type="ECO:0000256" key="14">
    <source>
        <dbReference type="ARBA" id="ARBA00023136"/>
    </source>
</evidence>
<dbReference type="EC" id="2.7.13.3" evidence="3"/>
<dbReference type="STRING" id="1489064.WH96_20445"/>
<evidence type="ECO:0000256" key="4">
    <source>
        <dbReference type="ARBA" id="ARBA00022475"/>
    </source>
</evidence>
<organism evidence="20 21">
    <name type="scientific">Kiloniella spongiae</name>
    <dbReference type="NCBI Taxonomy" id="1489064"/>
    <lineage>
        <taxon>Bacteria</taxon>
        <taxon>Pseudomonadati</taxon>
        <taxon>Pseudomonadota</taxon>
        <taxon>Alphaproteobacteria</taxon>
        <taxon>Rhodospirillales</taxon>
        <taxon>Kiloniellaceae</taxon>
        <taxon>Kiloniella</taxon>
    </lineage>
</organism>
<dbReference type="CDD" id="cd12914">
    <property type="entry name" value="PDC1_DGC_like"/>
    <property type="match status" value="1"/>
</dbReference>
<dbReference type="PANTHER" id="PTHR43065">
    <property type="entry name" value="SENSOR HISTIDINE KINASE"/>
    <property type="match status" value="1"/>
</dbReference>
<keyword evidence="13" id="KW-0902">Two-component regulatory system</keyword>
<evidence type="ECO:0000256" key="11">
    <source>
        <dbReference type="ARBA" id="ARBA00022840"/>
    </source>
</evidence>
<evidence type="ECO:0000313" key="21">
    <source>
        <dbReference type="Proteomes" id="UP000035444"/>
    </source>
</evidence>
<evidence type="ECO:0000256" key="13">
    <source>
        <dbReference type="ARBA" id="ARBA00023012"/>
    </source>
</evidence>
<evidence type="ECO:0000256" key="15">
    <source>
        <dbReference type="ARBA" id="ARBA00059004"/>
    </source>
</evidence>
<keyword evidence="17" id="KW-0175">Coiled coil</keyword>
<dbReference type="InterPro" id="IPR004358">
    <property type="entry name" value="Sig_transdc_His_kin-like_C"/>
</dbReference>
<feature type="coiled-coil region" evidence="17">
    <location>
        <begin position="307"/>
        <end position="341"/>
    </location>
</feature>
<evidence type="ECO:0000313" key="20">
    <source>
        <dbReference type="EMBL" id="KLN58927.1"/>
    </source>
</evidence>
<dbReference type="SUPFAM" id="SSF47384">
    <property type="entry name" value="Homodimeric domain of signal transducing histidine kinase"/>
    <property type="match status" value="1"/>
</dbReference>
<keyword evidence="5" id="KW-0997">Cell inner membrane</keyword>
<evidence type="ECO:0000256" key="8">
    <source>
        <dbReference type="ARBA" id="ARBA00022692"/>
    </source>
</evidence>
<dbReference type="InterPro" id="IPR036890">
    <property type="entry name" value="HATPase_C_sf"/>
</dbReference>
<dbReference type="FunFam" id="1.10.287.130:FF:000049">
    <property type="entry name" value="C4-dicarboxylate transport sensor protein DctB"/>
    <property type="match status" value="1"/>
</dbReference>
<evidence type="ECO:0000256" key="5">
    <source>
        <dbReference type="ARBA" id="ARBA00022519"/>
    </source>
</evidence>
<name>A0A0H2ME73_9PROT</name>
<dbReference type="SUPFAM" id="SSF55874">
    <property type="entry name" value="ATPase domain of HSP90 chaperone/DNA topoisomerase II/histidine kinase"/>
    <property type="match status" value="1"/>
</dbReference>
<comment type="caution">
    <text evidence="20">The sequence shown here is derived from an EMBL/GenBank/DDBJ whole genome shotgun (WGS) entry which is preliminary data.</text>
</comment>
<feature type="domain" description="Histidine kinase" evidence="19">
    <location>
        <begin position="357"/>
        <end position="571"/>
    </location>
</feature>
<dbReference type="GO" id="GO:0000155">
    <property type="term" value="F:phosphorelay sensor kinase activity"/>
    <property type="evidence" value="ECO:0007669"/>
    <property type="project" value="InterPro"/>
</dbReference>
<keyword evidence="21" id="KW-1185">Reference proteome</keyword>
<dbReference type="EMBL" id="LAQL01000026">
    <property type="protein sequence ID" value="KLN58927.1"/>
    <property type="molecule type" value="Genomic_DNA"/>
</dbReference>
<comment type="catalytic activity">
    <reaction evidence="1">
        <text>ATP + protein L-histidine = ADP + protein N-phospho-L-histidine.</text>
        <dbReference type="EC" id="2.7.13.3"/>
    </reaction>
</comment>
<comment type="function">
    <text evidence="15">Member of the two-component regulatory system DctB/DctD involved in the transport of C4-dicarboxylates. DctB functions as a membrane-associated protein kinase that phosphorylates DctD in response to environmental signals.</text>
</comment>
<dbReference type="SMART" id="SM00387">
    <property type="entry name" value="HATPase_c"/>
    <property type="match status" value="1"/>
</dbReference>
<dbReference type="Pfam" id="PF02518">
    <property type="entry name" value="HATPase_c"/>
    <property type="match status" value="1"/>
</dbReference>
<dbReference type="PANTHER" id="PTHR43065:SF46">
    <property type="entry name" value="C4-DICARBOXYLATE TRANSPORT SENSOR PROTEIN DCTB"/>
    <property type="match status" value="1"/>
</dbReference>
<dbReference type="Gene3D" id="3.30.565.10">
    <property type="entry name" value="Histidine kinase-like ATPase, C-terminal domain"/>
    <property type="match status" value="1"/>
</dbReference>
<dbReference type="Gene3D" id="6.10.250.3020">
    <property type="match status" value="1"/>
</dbReference>
<gene>
    <name evidence="20" type="ORF">WH96_20445</name>
</gene>
<evidence type="ECO:0000256" key="6">
    <source>
        <dbReference type="ARBA" id="ARBA00022553"/>
    </source>
</evidence>
<dbReference type="GO" id="GO:0005886">
    <property type="term" value="C:plasma membrane"/>
    <property type="evidence" value="ECO:0007669"/>
    <property type="project" value="UniProtKB-SubCell"/>
</dbReference>
<protein>
    <recommendedName>
        <fullName evidence="16">C4-dicarboxylate transport sensor protein DctB</fullName>
        <ecNumber evidence="3">2.7.13.3</ecNumber>
    </recommendedName>
</protein>
<dbReference type="GO" id="GO:0005524">
    <property type="term" value="F:ATP binding"/>
    <property type="evidence" value="ECO:0007669"/>
    <property type="project" value="UniProtKB-KW"/>
</dbReference>
<evidence type="ECO:0000256" key="3">
    <source>
        <dbReference type="ARBA" id="ARBA00012438"/>
    </source>
</evidence>
<dbReference type="PROSITE" id="PS50109">
    <property type="entry name" value="HIS_KIN"/>
    <property type="match status" value="1"/>
</dbReference>
<evidence type="ECO:0000256" key="16">
    <source>
        <dbReference type="ARBA" id="ARBA00073143"/>
    </source>
</evidence>
<keyword evidence="4" id="KW-1003">Cell membrane</keyword>
<dbReference type="InterPro" id="IPR017055">
    <property type="entry name" value="Sig_transdc_His_kinase_DctB"/>
</dbReference>
<dbReference type="Gene3D" id="1.10.287.130">
    <property type="match status" value="1"/>
</dbReference>
<keyword evidence="11" id="KW-0067">ATP-binding</keyword>
<reference evidence="20 21" key="1">
    <citation type="submission" date="2015-03" db="EMBL/GenBank/DDBJ databases">
        <title>Genome Sequence of Kiloniella spongiae MEBiC09566, isolated from a marine sponge.</title>
        <authorList>
            <person name="Shao Z."/>
            <person name="Wang L."/>
            <person name="Li X."/>
        </authorList>
    </citation>
    <scope>NUCLEOTIDE SEQUENCE [LARGE SCALE GENOMIC DNA]</scope>
    <source>
        <strain evidence="20 21">MEBiC09566</strain>
    </source>
</reference>
<proteinExistence type="predicted"/>
<keyword evidence="7" id="KW-0808">Transferase</keyword>
<keyword evidence="6" id="KW-0597">Phosphoprotein</keyword>
<keyword evidence="10" id="KW-0418">Kinase</keyword>
<dbReference type="Gene3D" id="3.30.450.20">
    <property type="entry name" value="PAS domain"/>
    <property type="match status" value="2"/>
</dbReference>
<dbReference type="InterPro" id="IPR029151">
    <property type="entry name" value="Sensor-like_sf"/>
</dbReference>
<evidence type="ECO:0000256" key="18">
    <source>
        <dbReference type="SAM" id="Phobius"/>
    </source>
</evidence>
<evidence type="ECO:0000259" key="19">
    <source>
        <dbReference type="PROSITE" id="PS50109"/>
    </source>
</evidence>
<keyword evidence="12 18" id="KW-1133">Transmembrane helix</keyword>